<evidence type="ECO:0000313" key="3">
    <source>
        <dbReference type="Proteomes" id="UP000249229"/>
    </source>
</evidence>
<reference evidence="2 3" key="1">
    <citation type="submission" date="2017-08" db="EMBL/GenBank/DDBJ databases">
        <title>Infants hospitalized years apart are colonized by the same room-sourced microbial strains.</title>
        <authorList>
            <person name="Brooks B."/>
            <person name="Olm M.R."/>
            <person name="Firek B.A."/>
            <person name="Baker R."/>
            <person name="Thomas B.C."/>
            <person name="Morowitz M.J."/>
            <person name="Banfield J.F."/>
        </authorList>
    </citation>
    <scope>NUCLEOTIDE SEQUENCE [LARGE SCALE GENOMIC DNA]</scope>
    <source>
        <strain evidence="2">S2_005_001_R1_22</strain>
    </source>
</reference>
<dbReference type="EMBL" id="QFQI01000022">
    <property type="protein sequence ID" value="PZQ58103.1"/>
    <property type="molecule type" value="Genomic_DNA"/>
</dbReference>
<dbReference type="Proteomes" id="UP000249229">
    <property type="component" value="Unassembled WGS sequence"/>
</dbReference>
<name>A0A2W5QTL7_9SPHN</name>
<organism evidence="2 3">
    <name type="scientific">Sphingomonas taxi</name>
    <dbReference type="NCBI Taxonomy" id="1549858"/>
    <lineage>
        <taxon>Bacteria</taxon>
        <taxon>Pseudomonadati</taxon>
        <taxon>Pseudomonadota</taxon>
        <taxon>Alphaproteobacteria</taxon>
        <taxon>Sphingomonadales</taxon>
        <taxon>Sphingomonadaceae</taxon>
        <taxon>Sphingomonas</taxon>
    </lineage>
</organism>
<comment type="caution">
    <text evidence="2">The sequence shown here is derived from an EMBL/GenBank/DDBJ whole genome shotgun (WGS) entry which is preliminary data.</text>
</comment>
<keyword evidence="1" id="KW-1133">Transmembrane helix</keyword>
<proteinExistence type="predicted"/>
<gene>
    <name evidence="2" type="ORF">DI544_15010</name>
</gene>
<sequence length="66" mass="6955">MLEVAALTYGMLLSFVFAGASRNRKLERANPPVLNYVGYVLVGATCTMAVLLAAYAAWGLATGKGM</sequence>
<accession>A0A2W5QTL7</accession>
<keyword evidence="1" id="KW-0812">Transmembrane</keyword>
<evidence type="ECO:0000313" key="2">
    <source>
        <dbReference type="EMBL" id="PZQ58103.1"/>
    </source>
</evidence>
<feature type="transmembrane region" description="Helical" evidence="1">
    <location>
        <begin position="36"/>
        <end position="61"/>
    </location>
</feature>
<keyword evidence="1" id="KW-0472">Membrane</keyword>
<dbReference type="AlphaFoldDB" id="A0A2W5QTL7"/>
<protein>
    <submittedName>
        <fullName evidence="2">Uncharacterized protein</fullName>
    </submittedName>
</protein>
<evidence type="ECO:0000256" key="1">
    <source>
        <dbReference type="SAM" id="Phobius"/>
    </source>
</evidence>